<sequence>MFLKRKFFFIQLIIIVFLFANVPVAFAQPAQQRVNVNTVPYQADSVTFTGKHTLLTYGATITIPANGNKMFPAVILVSGTGAQDRDGTMAGHKLFADIANYLSSRGIIVLRIDDRGVGKSTGDYSKATTADFSDDVLEAFNYLKTRPEVISNKIGIMGHSEGGASCSLAASRAPGIAFLVSIAGLALKGYDALIIQNRDLVNAAPISDIDKQRYNSINELMFKTALQYADSASMEQKLIDVYTQWKKTDDEAVKARHIEFDHFRFPIYSFAKQASSAWYRYFIKYDPAPVLEKVNIPILALNGDKDLMVSYKENLANWKVLSSKGRNTKVTTKIIAGLNHLFLPCEKCTTQEYPTIKDSFSPQALQIIADWLKRLKVLE</sequence>
<keyword evidence="4" id="KW-1185">Reference proteome</keyword>
<dbReference type="EMBL" id="JAVLVU010000001">
    <property type="protein sequence ID" value="MDT3403591.1"/>
    <property type="molecule type" value="Genomic_DNA"/>
</dbReference>
<feature type="domain" description="Serine aminopeptidase S33" evidence="2">
    <location>
        <begin position="94"/>
        <end position="343"/>
    </location>
</feature>
<dbReference type="SUPFAM" id="SSF53474">
    <property type="entry name" value="alpha/beta-Hydrolases"/>
    <property type="match status" value="1"/>
</dbReference>
<reference evidence="4" key="1">
    <citation type="submission" date="2023-07" db="EMBL/GenBank/DDBJ databases">
        <title>Functional and genomic diversity of the sorghum phyllosphere microbiome.</title>
        <authorList>
            <person name="Shade A."/>
        </authorList>
    </citation>
    <scope>NUCLEOTIDE SEQUENCE [LARGE SCALE GENOMIC DNA]</scope>
    <source>
        <strain evidence="4">SORGH_AS_0422</strain>
    </source>
</reference>
<dbReference type="Pfam" id="PF12146">
    <property type="entry name" value="Hydrolase_4"/>
    <property type="match status" value="1"/>
</dbReference>
<name>A0ABU3GUX7_9SPHI</name>
<proteinExistence type="predicted"/>
<evidence type="ECO:0000259" key="2">
    <source>
        <dbReference type="Pfam" id="PF12146"/>
    </source>
</evidence>
<feature type="signal peptide" evidence="1">
    <location>
        <begin position="1"/>
        <end position="27"/>
    </location>
</feature>
<dbReference type="InterPro" id="IPR053145">
    <property type="entry name" value="AB_hydrolase_Est10"/>
</dbReference>
<dbReference type="Gene3D" id="3.40.50.1820">
    <property type="entry name" value="alpha/beta hydrolase"/>
    <property type="match status" value="1"/>
</dbReference>
<dbReference type="RefSeq" id="WP_311950703.1">
    <property type="nucleotide sequence ID" value="NZ_JAVLVU010000001.1"/>
</dbReference>
<evidence type="ECO:0000256" key="1">
    <source>
        <dbReference type="SAM" id="SignalP"/>
    </source>
</evidence>
<dbReference type="InterPro" id="IPR029058">
    <property type="entry name" value="AB_hydrolase_fold"/>
</dbReference>
<gene>
    <name evidence="3" type="ORF">QE417_002663</name>
</gene>
<dbReference type="Proteomes" id="UP001258315">
    <property type="component" value="Unassembled WGS sequence"/>
</dbReference>
<dbReference type="PANTHER" id="PTHR43265:SF1">
    <property type="entry name" value="ESTERASE ESTD"/>
    <property type="match status" value="1"/>
</dbReference>
<keyword evidence="1" id="KW-0732">Signal</keyword>
<comment type="caution">
    <text evidence="3">The sequence shown here is derived from an EMBL/GenBank/DDBJ whole genome shotgun (WGS) entry which is preliminary data.</text>
</comment>
<accession>A0ABU3GUX7</accession>
<evidence type="ECO:0000313" key="4">
    <source>
        <dbReference type="Proteomes" id="UP001258315"/>
    </source>
</evidence>
<dbReference type="InterPro" id="IPR022742">
    <property type="entry name" value="Hydrolase_4"/>
</dbReference>
<organism evidence="3 4">
    <name type="scientific">Mucilaginibacter terrae</name>
    <dbReference type="NCBI Taxonomy" id="1955052"/>
    <lineage>
        <taxon>Bacteria</taxon>
        <taxon>Pseudomonadati</taxon>
        <taxon>Bacteroidota</taxon>
        <taxon>Sphingobacteriia</taxon>
        <taxon>Sphingobacteriales</taxon>
        <taxon>Sphingobacteriaceae</taxon>
        <taxon>Mucilaginibacter</taxon>
    </lineage>
</organism>
<protein>
    <submittedName>
        <fullName evidence="3">Pimeloyl-ACP methyl ester carboxylesterase</fullName>
    </submittedName>
</protein>
<feature type="chain" id="PRO_5045450612" evidence="1">
    <location>
        <begin position="28"/>
        <end position="379"/>
    </location>
</feature>
<dbReference type="PANTHER" id="PTHR43265">
    <property type="entry name" value="ESTERASE ESTD"/>
    <property type="match status" value="1"/>
</dbReference>
<evidence type="ECO:0000313" key="3">
    <source>
        <dbReference type="EMBL" id="MDT3403591.1"/>
    </source>
</evidence>